<evidence type="ECO:0000256" key="6">
    <source>
        <dbReference type="ARBA" id="ARBA00023125"/>
    </source>
</evidence>
<dbReference type="GO" id="GO:0008170">
    <property type="term" value="F:N-methyltransferase activity"/>
    <property type="evidence" value="ECO:0007669"/>
    <property type="project" value="InterPro"/>
</dbReference>
<reference evidence="11 12" key="1">
    <citation type="submission" date="2016-10" db="EMBL/GenBank/DDBJ databases">
        <authorList>
            <person name="de Groot N.N."/>
        </authorList>
    </citation>
    <scope>NUCLEOTIDE SEQUENCE [LARGE SCALE GENOMIC DNA]</scope>
    <source>
        <strain evidence="11 12">CDM_5</strain>
    </source>
</reference>
<dbReference type="Proteomes" id="UP000183894">
    <property type="component" value="Unassembled WGS sequence"/>
</dbReference>
<dbReference type="PROSITE" id="PS00093">
    <property type="entry name" value="N4_MTASE"/>
    <property type="match status" value="1"/>
</dbReference>
<sequence length="369" mass="41014">MRTEHALRVGDAADTELADGSVDLVVTSPPYPMIEMWDDLFSARDDAVADALDAGDGQAAFEAMHDQLDAVWDELERVLAPGGLACINVGDATRSLDGSFRLYPNHARILTALSERGLSPLPDALWRKPTNRLTKFMGSGTLPTNAYVTLEHEYVLIVRKGDSRSFPPGDDDRYESAFFWEERNEWFSDLWEFTGTEQRLDSGARERSAAFPVELPLRLIRMYSVYGDTVYDPFVGTGTTTLAAMLAGRNSVGYDLDAGLVDAFEDRLTDVCDRSRAAVEARLDAHRDFVADRDDEPGYDATYYDFPVVTKQERDIRLYAVSSVTKTESGDNRRFVAEHEPVDDTDARSTQGDAVTDSDATEELDADDD</sequence>
<feature type="compositionally biased region" description="Acidic residues" evidence="9">
    <location>
        <begin position="359"/>
        <end position="369"/>
    </location>
</feature>
<dbReference type="EMBL" id="FOAD01000001">
    <property type="protein sequence ID" value="SEK42224.1"/>
    <property type="molecule type" value="Genomic_DNA"/>
</dbReference>
<evidence type="ECO:0000256" key="8">
    <source>
        <dbReference type="RuleBase" id="RU362026"/>
    </source>
</evidence>
<comment type="catalytic activity">
    <reaction evidence="7 8">
        <text>a 2'-deoxycytidine in DNA + S-adenosyl-L-methionine = an N(4)-methyl-2'-deoxycytidine in DNA + S-adenosyl-L-homocysteine + H(+)</text>
        <dbReference type="Rhea" id="RHEA:16857"/>
        <dbReference type="Rhea" id="RHEA-COMP:11369"/>
        <dbReference type="Rhea" id="RHEA-COMP:13674"/>
        <dbReference type="ChEBI" id="CHEBI:15378"/>
        <dbReference type="ChEBI" id="CHEBI:57856"/>
        <dbReference type="ChEBI" id="CHEBI:59789"/>
        <dbReference type="ChEBI" id="CHEBI:85452"/>
        <dbReference type="ChEBI" id="CHEBI:137933"/>
        <dbReference type="EC" id="2.1.1.113"/>
    </reaction>
</comment>
<keyword evidence="5 8" id="KW-0680">Restriction system</keyword>
<dbReference type="Gene3D" id="3.40.50.150">
    <property type="entry name" value="Vaccinia Virus protein VP39"/>
    <property type="match status" value="1"/>
</dbReference>
<dbReference type="GO" id="GO:0032259">
    <property type="term" value="P:methylation"/>
    <property type="evidence" value="ECO:0007669"/>
    <property type="project" value="UniProtKB-KW"/>
</dbReference>
<dbReference type="Pfam" id="PF01555">
    <property type="entry name" value="N6_N4_Mtase"/>
    <property type="match status" value="1"/>
</dbReference>
<evidence type="ECO:0000313" key="12">
    <source>
        <dbReference type="Proteomes" id="UP000183894"/>
    </source>
</evidence>
<dbReference type="SUPFAM" id="SSF53335">
    <property type="entry name" value="S-adenosyl-L-methionine-dependent methyltransferases"/>
    <property type="match status" value="1"/>
</dbReference>
<feature type="domain" description="DNA methylase N-4/N-6" evidence="10">
    <location>
        <begin position="22"/>
        <end position="264"/>
    </location>
</feature>
<evidence type="ECO:0000256" key="3">
    <source>
        <dbReference type="ARBA" id="ARBA00022679"/>
    </source>
</evidence>
<feature type="compositionally biased region" description="Basic and acidic residues" evidence="9">
    <location>
        <begin position="329"/>
        <end position="347"/>
    </location>
</feature>
<evidence type="ECO:0000259" key="10">
    <source>
        <dbReference type="Pfam" id="PF01555"/>
    </source>
</evidence>
<evidence type="ECO:0000313" key="11">
    <source>
        <dbReference type="EMBL" id="SEK42224.1"/>
    </source>
</evidence>
<name>A0A1H7GW03_HALLR</name>
<gene>
    <name evidence="11" type="ORF">SAMN04488691_101415</name>
</gene>
<dbReference type="InterPro" id="IPR001091">
    <property type="entry name" value="RM_Methyltransferase"/>
</dbReference>
<keyword evidence="4 8" id="KW-0949">S-adenosyl-L-methionine</keyword>
<dbReference type="EC" id="2.1.1.113" evidence="8"/>
<dbReference type="GO" id="GO:0009307">
    <property type="term" value="P:DNA restriction-modification system"/>
    <property type="evidence" value="ECO:0007669"/>
    <property type="project" value="UniProtKB-KW"/>
</dbReference>
<accession>A0A1H7GW03</accession>
<feature type="region of interest" description="Disordered" evidence="9">
    <location>
        <begin position="329"/>
        <end position="369"/>
    </location>
</feature>
<dbReference type="GO" id="GO:0003677">
    <property type="term" value="F:DNA binding"/>
    <property type="evidence" value="ECO:0007669"/>
    <property type="project" value="UniProtKB-KW"/>
</dbReference>
<organism evidence="11 12">
    <name type="scientific">Haloferax larsenii</name>
    <dbReference type="NCBI Taxonomy" id="302484"/>
    <lineage>
        <taxon>Archaea</taxon>
        <taxon>Methanobacteriati</taxon>
        <taxon>Methanobacteriota</taxon>
        <taxon>Stenosarchaea group</taxon>
        <taxon>Halobacteria</taxon>
        <taxon>Halobacteriales</taxon>
        <taxon>Haloferacaceae</taxon>
        <taxon>Haloferax</taxon>
    </lineage>
</organism>
<dbReference type="InterPro" id="IPR029063">
    <property type="entry name" value="SAM-dependent_MTases_sf"/>
</dbReference>
<keyword evidence="3 11" id="KW-0808">Transferase</keyword>
<dbReference type="AlphaFoldDB" id="A0A1H7GW03"/>
<comment type="similarity">
    <text evidence="1">Belongs to the N(4)/N(6)-methyltransferase family. N(4) subfamily.</text>
</comment>
<dbReference type="OrthoDB" id="38200at2157"/>
<evidence type="ECO:0000256" key="5">
    <source>
        <dbReference type="ARBA" id="ARBA00022747"/>
    </source>
</evidence>
<evidence type="ECO:0000256" key="4">
    <source>
        <dbReference type="ARBA" id="ARBA00022691"/>
    </source>
</evidence>
<dbReference type="RefSeq" id="WP_074791626.1">
    <property type="nucleotide sequence ID" value="NZ_FOAD01000001.1"/>
</dbReference>
<keyword evidence="6" id="KW-0238">DNA-binding</keyword>
<dbReference type="GO" id="GO:0015667">
    <property type="term" value="F:site-specific DNA-methyltransferase (cytosine-N4-specific) activity"/>
    <property type="evidence" value="ECO:0007669"/>
    <property type="project" value="UniProtKB-EC"/>
</dbReference>
<keyword evidence="2 8" id="KW-0489">Methyltransferase</keyword>
<proteinExistence type="inferred from homology"/>
<evidence type="ECO:0000256" key="2">
    <source>
        <dbReference type="ARBA" id="ARBA00022603"/>
    </source>
</evidence>
<dbReference type="PRINTS" id="PR00508">
    <property type="entry name" value="S21N4MTFRASE"/>
</dbReference>
<protein>
    <recommendedName>
        <fullName evidence="8">Type II methyltransferase</fullName>
        <ecNumber evidence="8">2.1.1.113</ecNumber>
    </recommendedName>
    <alternativeName>
        <fullName evidence="8">N-4 cytosine-specific methyltransferase</fullName>
    </alternativeName>
</protein>
<dbReference type="InterPro" id="IPR002941">
    <property type="entry name" value="DNA_methylase_N4/N6"/>
</dbReference>
<evidence type="ECO:0000256" key="1">
    <source>
        <dbReference type="ARBA" id="ARBA00010203"/>
    </source>
</evidence>
<dbReference type="InterPro" id="IPR017985">
    <property type="entry name" value="MeTrfase_CN4_CS"/>
</dbReference>
<evidence type="ECO:0000256" key="7">
    <source>
        <dbReference type="ARBA" id="ARBA00049120"/>
    </source>
</evidence>
<evidence type="ECO:0000256" key="9">
    <source>
        <dbReference type="SAM" id="MobiDB-lite"/>
    </source>
</evidence>